<keyword evidence="1" id="KW-0175">Coiled coil</keyword>
<dbReference type="PANTHER" id="PTHR30121:SF6">
    <property type="entry name" value="SLR6007 PROTEIN"/>
    <property type="match status" value="1"/>
</dbReference>
<evidence type="ECO:0000256" key="1">
    <source>
        <dbReference type="SAM" id="Coils"/>
    </source>
</evidence>
<feature type="region of interest" description="Disordered" evidence="2">
    <location>
        <begin position="473"/>
        <end position="502"/>
    </location>
</feature>
<evidence type="ECO:0000313" key="3">
    <source>
        <dbReference type="EMBL" id="WXA91186.1"/>
    </source>
</evidence>
<protein>
    <recommendedName>
        <fullName evidence="5">Helicase HerA central domain-containing protein</fullName>
    </recommendedName>
</protein>
<gene>
    <name evidence="3" type="ORF">LZC95_32610</name>
</gene>
<dbReference type="EMBL" id="CP089982">
    <property type="protein sequence ID" value="WXA91186.1"/>
    <property type="molecule type" value="Genomic_DNA"/>
</dbReference>
<dbReference type="RefSeq" id="WP_394841806.1">
    <property type="nucleotide sequence ID" value="NZ_CP089982.1"/>
</dbReference>
<dbReference type="CDD" id="cd01127">
    <property type="entry name" value="TrwB_TraG_TraD_VirD4"/>
    <property type="match status" value="1"/>
</dbReference>
<feature type="coiled-coil region" evidence="1">
    <location>
        <begin position="665"/>
        <end position="692"/>
    </location>
</feature>
<sequence length="811" mass="87035">MSLPVPRPDDFEKLGIFYLGRGYDLEARTPTEPLFLYESKHLLTHALCVGMTGSGKTGLLIGLLEEAAIDGIPAIVLDPKGDLANLLLTFPSLAPEAFRPFIDADEAAQKGKTPDALAADVATFWRDGLAASGQDGARIQRLRDACEVTVYTPGSSAGVGLSLLGSFEAPGSTVIEDAETFGGMIEGAVSGVLALAGVEAEPRSREHVLLSQIFAAAWSEGRALDLATLVQSIQKPGFDRVGALDLETFFPAKDRGALALAVNALLASPSAAAWARGESLDVAKLLRAPNGKPRVAILSIAHLSDAQRMFFTTRLLDAVIAWMRRQSGTSSLRALLMMDEIFGYFPPTAAPPSKRPMLTLLKQARAFGLGIVLATQNPVDLDYKGLANCGTWFLGRLQAERDKMRVLDGLEGANVAAGHGFDRATMDTWLSGLGNRVFLCNNVHAGGPVLFQSRHTLSYLRGPLTREQIAALKPSKDEPSAGVKPVPTANSNGNVNANGNSRPAVHGDVEEVFFPARVEGPGIVYRPGVFAMVKLHYVQAKKQLDHWESLALMAPFLAASADVDWPNATTMTATFATTCRREPAADARFELPPAITVAKAKTWQKSLVAHAYQARPLVLLESAEASVLSRPGEAPAEFHARVAHGIRELRDERVAALEKKYGPKLAALEEKIRTAEGKLQKEQADVAAQRTNTAVTLGSSFFGMLLGRGVATAANVNRAGAVARQAQRASREKDDVARVEEALRVLYEKRTALQTEAEGEFQKVQREVDAAARATAELRITPRKADITVERIALGWVPFRAGANGALEAAW</sequence>
<accession>A0ABZ2JXI0</accession>
<dbReference type="Gene3D" id="3.40.50.300">
    <property type="entry name" value="P-loop containing nucleotide triphosphate hydrolases"/>
    <property type="match status" value="2"/>
</dbReference>
<dbReference type="PANTHER" id="PTHR30121">
    <property type="entry name" value="UNCHARACTERIZED PROTEIN YJGR-RELATED"/>
    <property type="match status" value="1"/>
</dbReference>
<evidence type="ECO:0000256" key="2">
    <source>
        <dbReference type="SAM" id="MobiDB-lite"/>
    </source>
</evidence>
<dbReference type="SUPFAM" id="SSF52540">
    <property type="entry name" value="P-loop containing nucleoside triphosphate hydrolases"/>
    <property type="match status" value="1"/>
</dbReference>
<reference evidence="3 4" key="1">
    <citation type="submission" date="2021-12" db="EMBL/GenBank/DDBJ databases">
        <title>Discovery of the Pendulisporaceae a myxobacterial family with distinct sporulation behavior and unique specialized metabolism.</title>
        <authorList>
            <person name="Garcia R."/>
            <person name="Popoff A."/>
            <person name="Bader C.D."/>
            <person name="Loehr J."/>
            <person name="Walesch S."/>
            <person name="Walt C."/>
            <person name="Boldt J."/>
            <person name="Bunk B."/>
            <person name="Haeckl F.J.F.P.J."/>
            <person name="Gunesch A.P."/>
            <person name="Birkelbach J."/>
            <person name="Nuebel U."/>
            <person name="Pietschmann T."/>
            <person name="Bach T."/>
            <person name="Mueller R."/>
        </authorList>
    </citation>
    <scope>NUCLEOTIDE SEQUENCE [LARGE SCALE GENOMIC DNA]</scope>
    <source>
        <strain evidence="3 4">MSr12523</strain>
    </source>
</reference>
<keyword evidence="4" id="KW-1185">Reference proteome</keyword>
<proteinExistence type="predicted"/>
<dbReference type="Proteomes" id="UP001379533">
    <property type="component" value="Chromosome"/>
</dbReference>
<dbReference type="InterPro" id="IPR027417">
    <property type="entry name" value="P-loop_NTPase"/>
</dbReference>
<feature type="compositionally biased region" description="Low complexity" evidence="2">
    <location>
        <begin position="489"/>
        <end position="501"/>
    </location>
</feature>
<evidence type="ECO:0000313" key="4">
    <source>
        <dbReference type="Proteomes" id="UP001379533"/>
    </source>
</evidence>
<name>A0ABZ2JXI0_9BACT</name>
<evidence type="ECO:0008006" key="5">
    <source>
        <dbReference type="Google" id="ProtNLM"/>
    </source>
</evidence>
<organism evidence="3 4">
    <name type="scientific">Pendulispora brunnea</name>
    <dbReference type="NCBI Taxonomy" id="2905690"/>
    <lineage>
        <taxon>Bacteria</taxon>
        <taxon>Pseudomonadati</taxon>
        <taxon>Myxococcota</taxon>
        <taxon>Myxococcia</taxon>
        <taxon>Myxococcales</taxon>
        <taxon>Sorangiineae</taxon>
        <taxon>Pendulisporaceae</taxon>
        <taxon>Pendulispora</taxon>
    </lineage>
</organism>
<dbReference type="InterPro" id="IPR051162">
    <property type="entry name" value="T4SS_component"/>
</dbReference>